<gene>
    <name evidence="2" type="ORF">CKO45_03030</name>
</gene>
<accession>A0ABS1CSE0</accession>
<dbReference type="Proteomes" id="UP000697995">
    <property type="component" value="Unassembled WGS sequence"/>
</dbReference>
<proteinExistence type="predicted"/>
<evidence type="ECO:0000313" key="3">
    <source>
        <dbReference type="Proteomes" id="UP000697995"/>
    </source>
</evidence>
<name>A0ABS1CSE0_9PROT</name>
<protein>
    <submittedName>
        <fullName evidence="2">Uncharacterized protein</fullName>
    </submittedName>
</protein>
<organism evidence="2 3">
    <name type="scientific">Paracraurococcus ruber</name>
    <dbReference type="NCBI Taxonomy" id="77675"/>
    <lineage>
        <taxon>Bacteria</taxon>
        <taxon>Pseudomonadati</taxon>
        <taxon>Pseudomonadota</taxon>
        <taxon>Alphaproteobacteria</taxon>
        <taxon>Acetobacterales</taxon>
        <taxon>Roseomonadaceae</taxon>
        <taxon>Paracraurococcus</taxon>
    </lineage>
</organism>
<dbReference type="EMBL" id="NRSG01000012">
    <property type="protein sequence ID" value="MBK1657202.1"/>
    <property type="molecule type" value="Genomic_DNA"/>
</dbReference>
<keyword evidence="3" id="KW-1185">Reference proteome</keyword>
<sequence length="117" mass="11972">MRFARRALALGALPDRLAALLAAEPEPSGPAPDGIGEGRAETAHGALRHRVQLAGGLVWDWEIAVPADRNFHPEGPAAKGLLGAVAGPHLAGAAAWHLAAFDPGMPTAIRIVAAAEI</sequence>
<feature type="compositionally biased region" description="Low complexity" evidence="1">
    <location>
        <begin position="23"/>
        <end position="34"/>
    </location>
</feature>
<evidence type="ECO:0000313" key="2">
    <source>
        <dbReference type="EMBL" id="MBK1657202.1"/>
    </source>
</evidence>
<dbReference type="Gene3D" id="1.10.645.10">
    <property type="entry name" value="Cytochrome-c3 Hydrogenase, chain B"/>
    <property type="match status" value="1"/>
</dbReference>
<dbReference type="SUPFAM" id="SSF56762">
    <property type="entry name" value="HydB/Nqo4-like"/>
    <property type="match status" value="1"/>
</dbReference>
<reference evidence="2 3" key="1">
    <citation type="journal article" date="2020" name="Microorganisms">
        <title>Osmotic Adaptation and Compatible Solute Biosynthesis of Phototrophic Bacteria as Revealed from Genome Analyses.</title>
        <authorList>
            <person name="Imhoff J.F."/>
            <person name="Rahn T."/>
            <person name="Kunzel S."/>
            <person name="Keller A."/>
            <person name="Neulinger S.C."/>
        </authorList>
    </citation>
    <scope>NUCLEOTIDE SEQUENCE [LARGE SCALE GENOMIC DNA]</scope>
    <source>
        <strain evidence="2 3">DSM 15382</strain>
    </source>
</reference>
<feature type="region of interest" description="Disordered" evidence="1">
    <location>
        <begin position="23"/>
        <end position="42"/>
    </location>
</feature>
<dbReference type="InterPro" id="IPR029014">
    <property type="entry name" value="NiFe-Hase_large"/>
</dbReference>
<evidence type="ECO:0000256" key="1">
    <source>
        <dbReference type="SAM" id="MobiDB-lite"/>
    </source>
</evidence>
<dbReference type="RefSeq" id="WP_133223460.1">
    <property type="nucleotide sequence ID" value="NZ_NRSG01000012.1"/>
</dbReference>
<comment type="caution">
    <text evidence="2">The sequence shown here is derived from an EMBL/GenBank/DDBJ whole genome shotgun (WGS) entry which is preliminary data.</text>
</comment>